<evidence type="ECO:0000259" key="2">
    <source>
        <dbReference type="Pfam" id="PF07589"/>
    </source>
</evidence>
<dbReference type="NCBIfam" id="TIGR02595">
    <property type="entry name" value="PEP_CTERM"/>
    <property type="match status" value="1"/>
</dbReference>
<dbReference type="AlphaFoldDB" id="C6DZS9"/>
<accession>C6DZS9</accession>
<dbReference type="Pfam" id="PF07589">
    <property type="entry name" value="PEP-CTERM"/>
    <property type="match status" value="1"/>
</dbReference>
<feature type="chain" id="PRO_5002964373" description="Ice-binding protein C-terminal domain-containing protein" evidence="1">
    <location>
        <begin position="23"/>
        <end position="223"/>
    </location>
</feature>
<protein>
    <recommendedName>
        <fullName evidence="2">Ice-binding protein C-terminal domain-containing protein</fullName>
    </recommendedName>
</protein>
<proteinExistence type="predicted"/>
<dbReference type="KEGG" id="gem:GM21_2430"/>
<feature type="domain" description="Ice-binding protein C-terminal" evidence="2">
    <location>
        <begin position="196"/>
        <end position="221"/>
    </location>
</feature>
<name>C6DZS9_GEOSM</name>
<evidence type="ECO:0000313" key="3">
    <source>
        <dbReference type="EMBL" id="ACT18473.1"/>
    </source>
</evidence>
<gene>
    <name evidence="3" type="ordered locus">GM21_2430</name>
</gene>
<keyword evidence="1" id="KW-0732">Signal</keyword>
<organism evidence="3">
    <name type="scientific">Geobacter sp. (strain M21)</name>
    <dbReference type="NCBI Taxonomy" id="443144"/>
    <lineage>
        <taxon>Bacteria</taxon>
        <taxon>Pseudomonadati</taxon>
        <taxon>Thermodesulfobacteriota</taxon>
        <taxon>Desulfuromonadia</taxon>
        <taxon>Geobacterales</taxon>
        <taxon>Geobacteraceae</taxon>
        <taxon>Geobacter</taxon>
    </lineage>
</organism>
<reference evidence="3" key="1">
    <citation type="submission" date="2009-07" db="EMBL/GenBank/DDBJ databases">
        <title>Complete sequence of Geobacter sp. M21.</title>
        <authorList>
            <consortium name="US DOE Joint Genome Institute"/>
            <person name="Lucas S."/>
            <person name="Copeland A."/>
            <person name="Lapidus A."/>
            <person name="Glavina del Rio T."/>
            <person name="Dalin E."/>
            <person name="Tice H."/>
            <person name="Bruce D."/>
            <person name="Goodwin L."/>
            <person name="Pitluck S."/>
            <person name="Saunders E."/>
            <person name="Brettin T."/>
            <person name="Detter J.C."/>
            <person name="Han C."/>
            <person name="Larimer F."/>
            <person name="Land M."/>
            <person name="Hauser L."/>
            <person name="Kyrpides N."/>
            <person name="Ovchinnikova G."/>
            <person name="Lovley D."/>
        </authorList>
    </citation>
    <scope>NUCLEOTIDE SEQUENCE [LARGE SCALE GENOMIC DNA]</scope>
    <source>
        <strain evidence="3">M21</strain>
    </source>
</reference>
<feature type="signal peptide" evidence="1">
    <location>
        <begin position="1"/>
        <end position="22"/>
    </location>
</feature>
<evidence type="ECO:0000256" key="1">
    <source>
        <dbReference type="SAM" id="SignalP"/>
    </source>
</evidence>
<sequence>MKKMITLMICTLLLLAATSAQALVVSNSSTYLNEITPSGDAFGPEPFAGLGSFSRSYSAAGSYNILAFIDNDLDQDYAFTGFYPEMAGAQGSFDDRFSYQVGEPFDIAGNFLAGSLDNSVVSGGDVAVAMGWRFDLLAGQTALVSFSVSDVLPLGPGYIRHHDAVLLEPDYQLLEFSDSAIYYLGSLRIEDAGTNPVPEPSTFILFGSALSILAIYARKRRNV</sequence>
<dbReference type="InterPro" id="IPR013424">
    <property type="entry name" value="Ice-binding_C"/>
</dbReference>
<dbReference type="HOGENOM" id="CLU_1243842_0_0_7"/>
<dbReference type="OrthoDB" id="5432826at2"/>
<dbReference type="EMBL" id="CP001661">
    <property type="protein sequence ID" value="ACT18473.1"/>
    <property type="molecule type" value="Genomic_DNA"/>
</dbReference>
<dbReference type="STRING" id="443144.GM21_2430"/>